<evidence type="ECO:0000256" key="1">
    <source>
        <dbReference type="SAM" id="MobiDB-lite"/>
    </source>
</evidence>
<dbReference type="Proteomes" id="UP001642484">
    <property type="component" value="Unassembled WGS sequence"/>
</dbReference>
<dbReference type="EMBL" id="CAXAMN010000780">
    <property type="protein sequence ID" value="CAK8990671.1"/>
    <property type="molecule type" value="Genomic_DNA"/>
</dbReference>
<organism evidence="2 3">
    <name type="scientific">Durusdinium trenchii</name>
    <dbReference type="NCBI Taxonomy" id="1381693"/>
    <lineage>
        <taxon>Eukaryota</taxon>
        <taxon>Sar</taxon>
        <taxon>Alveolata</taxon>
        <taxon>Dinophyceae</taxon>
        <taxon>Suessiales</taxon>
        <taxon>Symbiodiniaceae</taxon>
        <taxon>Durusdinium</taxon>
    </lineage>
</organism>
<keyword evidence="3" id="KW-1185">Reference proteome</keyword>
<feature type="region of interest" description="Disordered" evidence="1">
    <location>
        <begin position="114"/>
        <end position="138"/>
    </location>
</feature>
<reference evidence="2 3" key="1">
    <citation type="submission" date="2024-02" db="EMBL/GenBank/DDBJ databases">
        <authorList>
            <person name="Chen Y."/>
            <person name="Shah S."/>
            <person name="Dougan E. K."/>
            <person name="Thang M."/>
            <person name="Chan C."/>
        </authorList>
    </citation>
    <scope>NUCLEOTIDE SEQUENCE [LARGE SCALE GENOMIC DNA]</scope>
</reference>
<proteinExistence type="predicted"/>
<sequence length="158" mass="17319">MDLTIHIVAGGAASTIALSLDLLPHQITAMAHVSSILQMCSLYAQSRPSQVEAQQQLKTHMERLNYIQARVLRQQKQHALSRGRVMKPMPAILCSGHMGEDSEDIDSFEVQALQRDQDEPRAEAVHEDAAAEESDEDSVGFDGLLQLISLQRCAACPG</sequence>
<evidence type="ECO:0000313" key="2">
    <source>
        <dbReference type="EMBL" id="CAK8990671.1"/>
    </source>
</evidence>
<accession>A0ABP0HKD6</accession>
<comment type="caution">
    <text evidence="2">The sequence shown here is derived from an EMBL/GenBank/DDBJ whole genome shotgun (WGS) entry which is preliminary data.</text>
</comment>
<name>A0ABP0HKD6_9DINO</name>
<evidence type="ECO:0000313" key="3">
    <source>
        <dbReference type="Proteomes" id="UP001642484"/>
    </source>
</evidence>
<gene>
    <name evidence="2" type="ORF">CCMP2556_LOCUS2144</name>
</gene>
<feature type="compositionally biased region" description="Basic and acidic residues" evidence="1">
    <location>
        <begin position="115"/>
        <end position="129"/>
    </location>
</feature>
<protein>
    <submittedName>
        <fullName evidence="2">Uncharacterized protein</fullName>
    </submittedName>
</protein>